<dbReference type="InterPro" id="IPR009305">
    <property type="entry name" value="Mpo1-like"/>
</dbReference>
<evidence type="ECO:0000313" key="3">
    <source>
        <dbReference type="Proteomes" id="UP001596161"/>
    </source>
</evidence>
<dbReference type="Pfam" id="PF06127">
    <property type="entry name" value="Mpo1-like"/>
    <property type="match status" value="1"/>
</dbReference>
<evidence type="ECO:0000313" key="2">
    <source>
        <dbReference type="EMBL" id="MFC5272331.1"/>
    </source>
</evidence>
<feature type="transmembrane region" description="Helical" evidence="1">
    <location>
        <begin position="28"/>
        <end position="49"/>
    </location>
</feature>
<feature type="transmembrane region" description="Helical" evidence="1">
    <location>
        <begin position="61"/>
        <end position="78"/>
    </location>
</feature>
<name>A0ABW0EHA2_9BACT</name>
<dbReference type="Proteomes" id="UP001596161">
    <property type="component" value="Unassembled WGS sequence"/>
</dbReference>
<feature type="transmembrane region" description="Helical" evidence="1">
    <location>
        <begin position="114"/>
        <end position="132"/>
    </location>
</feature>
<reference evidence="3" key="1">
    <citation type="journal article" date="2019" name="Int. J. Syst. Evol. Microbiol.">
        <title>The Global Catalogue of Microorganisms (GCM) 10K type strain sequencing project: providing services to taxonomists for standard genome sequencing and annotation.</title>
        <authorList>
            <consortium name="The Broad Institute Genomics Platform"/>
            <consortium name="The Broad Institute Genome Sequencing Center for Infectious Disease"/>
            <person name="Wu L."/>
            <person name="Ma J."/>
        </authorList>
    </citation>
    <scope>NUCLEOTIDE SEQUENCE [LARGE SCALE GENOMIC DNA]</scope>
    <source>
        <strain evidence="3">KACC 12602</strain>
    </source>
</reference>
<organism evidence="2 3">
    <name type="scientific">Adhaeribacter terreus</name>
    <dbReference type="NCBI Taxonomy" id="529703"/>
    <lineage>
        <taxon>Bacteria</taxon>
        <taxon>Pseudomonadati</taxon>
        <taxon>Bacteroidota</taxon>
        <taxon>Cytophagia</taxon>
        <taxon>Cytophagales</taxon>
        <taxon>Hymenobacteraceae</taxon>
        <taxon>Adhaeribacter</taxon>
    </lineage>
</organism>
<sequence length="168" mass="19678">MPYKLSERALDVYLKRYAESHQNPQNIFIHWICVPLIAFSLLGLVWAIPMPHFDFLGKMNGYINLATFLILFATVYYLRLSLRIGLAMILAIWVFSAGIISLERMARLHGWPEMWQVCLIIFVLAWAGQFFGHKIEGKKPSFLEDLRFLLIGPAWLWAKVFKKLGWRY</sequence>
<protein>
    <submittedName>
        <fullName evidence="2">DUF962 domain-containing protein</fullName>
    </submittedName>
</protein>
<dbReference type="PANTHER" id="PTHR28026">
    <property type="entry name" value="DUF962 DOMAIN PROTEIN (AFU_ORTHOLOGUE AFUA_8G05310)"/>
    <property type="match status" value="1"/>
</dbReference>
<keyword evidence="1" id="KW-0472">Membrane</keyword>
<dbReference type="EMBL" id="JBHSKT010000015">
    <property type="protein sequence ID" value="MFC5272331.1"/>
    <property type="molecule type" value="Genomic_DNA"/>
</dbReference>
<keyword evidence="1" id="KW-1133">Transmembrane helix</keyword>
<evidence type="ECO:0000256" key="1">
    <source>
        <dbReference type="SAM" id="Phobius"/>
    </source>
</evidence>
<dbReference type="PANTHER" id="PTHR28026:SF9">
    <property type="entry name" value="2-HYDROXY-PALMITIC ACID DIOXYGENASE MPO1"/>
    <property type="match status" value="1"/>
</dbReference>
<proteinExistence type="predicted"/>
<keyword evidence="3" id="KW-1185">Reference proteome</keyword>
<accession>A0ABW0EHA2</accession>
<dbReference type="RefSeq" id="WP_378018689.1">
    <property type="nucleotide sequence ID" value="NZ_JBHSKT010000015.1"/>
</dbReference>
<feature type="transmembrane region" description="Helical" evidence="1">
    <location>
        <begin position="84"/>
        <end position="102"/>
    </location>
</feature>
<gene>
    <name evidence="2" type="ORF">ACFPIB_17075</name>
</gene>
<comment type="caution">
    <text evidence="2">The sequence shown here is derived from an EMBL/GenBank/DDBJ whole genome shotgun (WGS) entry which is preliminary data.</text>
</comment>
<keyword evidence="1" id="KW-0812">Transmembrane</keyword>